<dbReference type="STRING" id="162209.IJ22_50660"/>
<evidence type="ECO:0000313" key="1">
    <source>
        <dbReference type="EMBL" id="ALS25325.1"/>
    </source>
</evidence>
<proteinExistence type="predicted"/>
<gene>
    <name evidence="1" type="ORF">IJ22_50660</name>
</gene>
<evidence type="ECO:0000313" key="2">
    <source>
        <dbReference type="Proteomes" id="UP000061660"/>
    </source>
</evidence>
<reference evidence="2" key="1">
    <citation type="submission" date="2015-12" db="EMBL/GenBank/DDBJ databases">
        <title>Complete genome sequences of two moderately thermophilic Paenibacillus species.</title>
        <authorList>
            <person name="Butler R.III."/>
            <person name="Wang J."/>
            <person name="Stark B.C."/>
            <person name="Pombert J.-F."/>
        </authorList>
    </citation>
    <scope>NUCLEOTIDE SEQUENCE [LARGE SCALE GENOMIC DNA]</scope>
    <source>
        <strain evidence="2">32O-Y</strain>
    </source>
</reference>
<dbReference type="Proteomes" id="UP000061660">
    <property type="component" value="Chromosome"/>
</dbReference>
<dbReference type="KEGG" id="pnp:IJ22_50660"/>
<protein>
    <submittedName>
        <fullName evidence="1">Uncharacterized protein</fullName>
    </submittedName>
</protein>
<accession>A0A0U2WD21</accession>
<organism evidence="1 2">
    <name type="scientific">Paenibacillus naphthalenovorans</name>
    <dbReference type="NCBI Taxonomy" id="162209"/>
    <lineage>
        <taxon>Bacteria</taxon>
        <taxon>Bacillati</taxon>
        <taxon>Bacillota</taxon>
        <taxon>Bacilli</taxon>
        <taxon>Bacillales</taxon>
        <taxon>Paenibacillaceae</taxon>
        <taxon>Paenibacillus</taxon>
    </lineage>
</organism>
<sequence>MHGFRNKEVLHDVIKLILFQVYLFLFHMTMTYDAVSRMMVYAGCLLFLGLFFFSISSLNRQKEKARGIFNQLFISLICFHLLISFISGSKQRESIMLFALTAIFVLTMNGYMSVEDRTDRLMVKLFYCLLIGCIAAAAVHKLVTGVTSFG</sequence>
<dbReference type="PATRIC" id="fig|162209.4.peg.5350"/>
<dbReference type="AlphaFoldDB" id="A0A0U2WD21"/>
<reference evidence="1 2" key="2">
    <citation type="journal article" date="2016" name="Genome Announc.">
        <title>Complete Genome Sequences of Two Interactive Moderate Thermophiles, Paenibacillus napthalenovorans 32O-Y and Paenibacillus sp. 32O-W.</title>
        <authorList>
            <person name="Butler R.R.III."/>
            <person name="Wang J."/>
            <person name="Stark B.C."/>
            <person name="Pombert J.F."/>
        </authorList>
    </citation>
    <scope>NUCLEOTIDE SEQUENCE [LARGE SCALE GENOMIC DNA]</scope>
    <source>
        <strain evidence="1 2">32O-Y</strain>
    </source>
</reference>
<dbReference type="EMBL" id="CP013652">
    <property type="protein sequence ID" value="ALS25325.1"/>
    <property type="molecule type" value="Genomic_DNA"/>
</dbReference>
<name>A0A0U2WD21_9BACL</name>
<keyword evidence="2" id="KW-1185">Reference proteome</keyword>